<keyword evidence="4 5" id="KW-0472">Membrane</keyword>
<dbReference type="Gene3D" id="1.20.1070.10">
    <property type="entry name" value="Rhodopsin 7-helix transmembrane proteins"/>
    <property type="match status" value="1"/>
</dbReference>
<feature type="transmembrane region" description="Helical" evidence="5">
    <location>
        <begin position="111"/>
        <end position="133"/>
    </location>
</feature>
<dbReference type="InterPro" id="IPR019424">
    <property type="entry name" value="7TM_GPCR_Srsx"/>
</dbReference>
<dbReference type="Pfam" id="PF10320">
    <property type="entry name" value="7TM_GPCR_Srsx"/>
    <property type="match status" value="1"/>
</dbReference>
<feature type="domain" description="G-protein coupled receptors family 1 profile" evidence="6">
    <location>
        <begin position="46"/>
        <end position="300"/>
    </location>
</feature>
<evidence type="ECO:0000256" key="1">
    <source>
        <dbReference type="ARBA" id="ARBA00004370"/>
    </source>
</evidence>
<keyword evidence="3 5" id="KW-1133">Transmembrane helix</keyword>
<gene>
    <name evidence="7" type="ORF">QR680_016429</name>
</gene>
<dbReference type="Proteomes" id="UP001175271">
    <property type="component" value="Unassembled WGS sequence"/>
</dbReference>
<feature type="transmembrane region" description="Helical" evidence="5">
    <location>
        <begin position="196"/>
        <end position="222"/>
    </location>
</feature>
<proteinExistence type="predicted"/>
<reference evidence="7" key="1">
    <citation type="submission" date="2023-06" db="EMBL/GenBank/DDBJ databases">
        <title>Genomic analysis of the entomopathogenic nematode Steinernema hermaphroditum.</title>
        <authorList>
            <person name="Schwarz E.M."/>
            <person name="Heppert J.K."/>
            <person name="Baniya A."/>
            <person name="Schwartz H.T."/>
            <person name="Tan C.-H."/>
            <person name="Antoshechkin I."/>
            <person name="Sternberg P.W."/>
            <person name="Goodrich-Blair H."/>
            <person name="Dillman A.R."/>
        </authorList>
    </citation>
    <scope>NUCLEOTIDE SEQUENCE</scope>
    <source>
        <strain evidence="7">PS9179</strain>
        <tissue evidence="7">Whole animal</tissue>
    </source>
</reference>
<feature type="transmembrane region" description="Helical" evidence="5">
    <location>
        <begin position="67"/>
        <end position="91"/>
    </location>
</feature>
<dbReference type="EMBL" id="JAUCMV010000004">
    <property type="protein sequence ID" value="KAK0402609.1"/>
    <property type="molecule type" value="Genomic_DNA"/>
</dbReference>
<dbReference type="AlphaFoldDB" id="A0AA39HDC8"/>
<comment type="subcellular location">
    <subcellularLocation>
        <location evidence="1">Membrane</location>
    </subcellularLocation>
</comment>
<sequence>MATNVTNGTLDYAGEHLTSQFVFGNPTPTLFMCSLYLLLGTLAMFSNILDIFIFFTNNELRRKYMFFIALDFGELIDGLCYFLTAVGRGSAVLKGTFGKPISFHECFFERYWVHALIMGTELPALITIVIATERIIAVQKPKFYSSYITTKTKMLSLIAVGIVQLCFLTVAGFSAYHNYEESNTRHCAVITSTATYFSTFHFTFVISAYVVSFISLLIIYVIHKRMKKNATKMYGKKKDPQLALFLSVTGTSIILVSMPSIVMIGIRWHWWAVNDIIVGLTYSTTGFLSITNTFLNFIFRPEYRSQLKRLLKLKFDSSESKMFTVTVTAVTAMKPSTRN</sequence>
<evidence type="ECO:0000256" key="2">
    <source>
        <dbReference type="ARBA" id="ARBA00022692"/>
    </source>
</evidence>
<dbReference type="InterPro" id="IPR017452">
    <property type="entry name" value="GPCR_Rhodpsn_7TM"/>
</dbReference>
<comment type="caution">
    <text evidence="7">The sequence shown here is derived from an EMBL/GenBank/DDBJ whole genome shotgun (WGS) entry which is preliminary data.</text>
</comment>
<dbReference type="PROSITE" id="PS50262">
    <property type="entry name" value="G_PROTEIN_RECEP_F1_2"/>
    <property type="match status" value="1"/>
</dbReference>
<evidence type="ECO:0000256" key="3">
    <source>
        <dbReference type="ARBA" id="ARBA00022989"/>
    </source>
</evidence>
<dbReference type="CDD" id="cd00637">
    <property type="entry name" value="7tm_classA_rhodopsin-like"/>
    <property type="match status" value="1"/>
</dbReference>
<organism evidence="7 8">
    <name type="scientific">Steinernema hermaphroditum</name>
    <dbReference type="NCBI Taxonomy" id="289476"/>
    <lineage>
        <taxon>Eukaryota</taxon>
        <taxon>Metazoa</taxon>
        <taxon>Ecdysozoa</taxon>
        <taxon>Nematoda</taxon>
        <taxon>Chromadorea</taxon>
        <taxon>Rhabditida</taxon>
        <taxon>Tylenchina</taxon>
        <taxon>Panagrolaimomorpha</taxon>
        <taxon>Strongyloidoidea</taxon>
        <taxon>Steinernematidae</taxon>
        <taxon>Steinernema</taxon>
    </lineage>
</organism>
<feature type="transmembrane region" description="Helical" evidence="5">
    <location>
        <begin position="276"/>
        <end position="299"/>
    </location>
</feature>
<dbReference type="GO" id="GO:0016020">
    <property type="term" value="C:membrane"/>
    <property type="evidence" value="ECO:0007669"/>
    <property type="project" value="UniProtKB-SubCell"/>
</dbReference>
<evidence type="ECO:0000313" key="8">
    <source>
        <dbReference type="Proteomes" id="UP001175271"/>
    </source>
</evidence>
<protein>
    <recommendedName>
        <fullName evidence="6">G-protein coupled receptors family 1 profile domain-containing protein</fullName>
    </recommendedName>
</protein>
<name>A0AA39HDC8_9BILA</name>
<feature type="transmembrane region" description="Helical" evidence="5">
    <location>
        <begin position="242"/>
        <end position="270"/>
    </location>
</feature>
<keyword evidence="8" id="KW-1185">Reference proteome</keyword>
<dbReference type="SUPFAM" id="SSF81321">
    <property type="entry name" value="Family A G protein-coupled receptor-like"/>
    <property type="match status" value="1"/>
</dbReference>
<evidence type="ECO:0000313" key="7">
    <source>
        <dbReference type="EMBL" id="KAK0402609.1"/>
    </source>
</evidence>
<dbReference type="PANTHER" id="PTHR23360:SF69">
    <property type="entry name" value="G-PROTEIN COUPLED RECEPTORS FAMILY 1 PROFILE DOMAIN-CONTAINING PROTEIN-RELATED"/>
    <property type="match status" value="1"/>
</dbReference>
<accession>A0AA39HDC8</accession>
<evidence type="ECO:0000256" key="5">
    <source>
        <dbReference type="SAM" id="Phobius"/>
    </source>
</evidence>
<feature type="transmembrane region" description="Helical" evidence="5">
    <location>
        <begin position="154"/>
        <end position="176"/>
    </location>
</feature>
<feature type="transmembrane region" description="Helical" evidence="5">
    <location>
        <begin position="35"/>
        <end position="55"/>
    </location>
</feature>
<dbReference type="PANTHER" id="PTHR23360">
    <property type="entry name" value="G-PROTEIN COUPLED RECEPTORS FAMILY 1 PROFILE DOMAIN-CONTAINING PROTEIN-RELATED"/>
    <property type="match status" value="1"/>
</dbReference>
<dbReference type="InterPro" id="IPR047130">
    <property type="entry name" value="7TM_GPCR_Srsx_nematod"/>
</dbReference>
<evidence type="ECO:0000256" key="4">
    <source>
        <dbReference type="ARBA" id="ARBA00023136"/>
    </source>
</evidence>
<evidence type="ECO:0000259" key="6">
    <source>
        <dbReference type="PROSITE" id="PS50262"/>
    </source>
</evidence>
<keyword evidence="2 5" id="KW-0812">Transmembrane</keyword>